<protein>
    <submittedName>
        <fullName evidence="2">Uncharacterized protein</fullName>
    </submittedName>
</protein>
<reference evidence="2" key="1">
    <citation type="submission" date="2023-03" db="EMBL/GenBank/DDBJ databases">
        <authorList>
            <person name="Steffen K."/>
            <person name="Cardenas P."/>
        </authorList>
    </citation>
    <scope>NUCLEOTIDE SEQUENCE</scope>
</reference>
<dbReference type="AlphaFoldDB" id="A0AA35T603"/>
<evidence type="ECO:0000313" key="3">
    <source>
        <dbReference type="Proteomes" id="UP001174909"/>
    </source>
</evidence>
<accession>A0AA35T603</accession>
<name>A0AA35T603_GEOBA</name>
<comment type="caution">
    <text evidence="2">The sequence shown here is derived from an EMBL/GenBank/DDBJ whole genome shotgun (WGS) entry which is preliminary data.</text>
</comment>
<feature type="region of interest" description="Disordered" evidence="1">
    <location>
        <begin position="1"/>
        <end position="31"/>
    </location>
</feature>
<sequence length="244" mass="28031">GFRDRSRSEEAGASFRVDGSQHRALQSPDTGRCSEQCLKNQGKLKPCRQIYLFQLVDVLCNMISYYDKHIEQSPPSDLLIEAQELCLPIASNVECLPLIEALLYHCSRQRWEFPIIISQPLPKAPVSPLSQQFLEKVTHLMKSGVRLSYNSLVVLWTTHPPAIQQELMEMARTCMTLSSEKSFLTYINGHDLARACAQSSQLFDYSTSFLREIVEREPEKSVFFHLFNHTITRKILSHRSLEEK</sequence>
<evidence type="ECO:0000313" key="2">
    <source>
        <dbReference type="EMBL" id="CAI8041929.1"/>
    </source>
</evidence>
<proteinExistence type="predicted"/>
<feature type="non-terminal residue" evidence="2">
    <location>
        <position position="1"/>
    </location>
</feature>
<gene>
    <name evidence="2" type="ORF">GBAR_LOCUS23269</name>
</gene>
<feature type="compositionally biased region" description="Basic and acidic residues" evidence="1">
    <location>
        <begin position="1"/>
        <end position="10"/>
    </location>
</feature>
<organism evidence="2 3">
    <name type="scientific">Geodia barretti</name>
    <name type="common">Barrett's horny sponge</name>
    <dbReference type="NCBI Taxonomy" id="519541"/>
    <lineage>
        <taxon>Eukaryota</taxon>
        <taxon>Metazoa</taxon>
        <taxon>Porifera</taxon>
        <taxon>Demospongiae</taxon>
        <taxon>Heteroscleromorpha</taxon>
        <taxon>Tetractinellida</taxon>
        <taxon>Astrophorina</taxon>
        <taxon>Geodiidae</taxon>
        <taxon>Geodia</taxon>
    </lineage>
</organism>
<dbReference type="Proteomes" id="UP001174909">
    <property type="component" value="Unassembled WGS sequence"/>
</dbReference>
<evidence type="ECO:0000256" key="1">
    <source>
        <dbReference type="SAM" id="MobiDB-lite"/>
    </source>
</evidence>
<keyword evidence="3" id="KW-1185">Reference proteome</keyword>
<dbReference type="EMBL" id="CASHTH010003224">
    <property type="protein sequence ID" value="CAI8041929.1"/>
    <property type="molecule type" value="Genomic_DNA"/>
</dbReference>